<gene>
    <name evidence="3" type="ORF">FC78_GL001746</name>
</gene>
<dbReference type="PANTHER" id="PTHR46517">
    <property type="entry name" value="FRUCTOSE-2,6-BISPHOSPHATASE TIGAR"/>
    <property type="match status" value="1"/>
</dbReference>
<dbReference type="Pfam" id="PF00300">
    <property type="entry name" value="His_Phos_1"/>
    <property type="match status" value="1"/>
</dbReference>
<dbReference type="STRING" id="1423788.FC78_GL001746"/>
<feature type="binding site" evidence="2">
    <location>
        <begin position="9"/>
        <end position="16"/>
    </location>
    <ligand>
        <name>substrate</name>
    </ligand>
</feature>
<dbReference type="Proteomes" id="UP000051515">
    <property type="component" value="Unassembled WGS sequence"/>
</dbReference>
<dbReference type="SMART" id="SM00855">
    <property type="entry name" value="PGAM"/>
    <property type="match status" value="1"/>
</dbReference>
<dbReference type="OrthoDB" id="9782128at2"/>
<feature type="binding site" evidence="2">
    <location>
        <position position="61"/>
    </location>
    <ligand>
        <name>substrate</name>
    </ligand>
</feature>
<proteinExistence type="predicted"/>
<dbReference type="InterPro" id="IPR013078">
    <property type="entry name" value="His_Pase_superF_clade-1"/>
</dbReference>
<evidence type="ECO:0000256" key="2">
    <source>
        <dbReference type="PIRSR" id="PIRSR613078-2"/>
    </source>
</evidence>
<dbReference type="RefSeq" id="WP_056952110.1">
    <property type="nucleotide sequence ID" value="NZ_AZDY01000037.1"/>
</dbReference>
<sequence length="191" mass="21912">MKKKLYLMRHGQTLFNVLCKIQGWCDSPLTDKGIEQAKTAGKYFKDNQIEFDAAFCSTAERSSDTLELVTDMPYTRLKGLREMSFGKFEGEHEYLNPKITDAQKQYGDFFVQYGGESAQQNKDRVKKTLLDIMNQDNKSVLVVSHAGSIMNFTSQWTDIGKIKDSGFGNCSILEFEFEDNKFTFNKIINFN</sequence>
<comment type="caution">
    <text evidence="3">The sequence shown here is derived from an EMBL/GenBank/DDBJ whole genome shotgun (WGS) entry which is preliminary data.</text>
</comment>
<dbReference type="SUPFAM" id="SSF53254">
    <property type="entry name" value="Phosphoglycerate mutase-like"/>
    <property type="match status" value="1"/>
</dbReference>
<reference evidence="3 4" key="1">
    <citation type="journal article" date="2015" name="Genome Announc.">
        <title>Expanding the biotechnology potential of lactobacilli through comparative genomics of 213 strains and associated genera.</title>
        <authorList>
            <person name="Sun Z."/>
            <person name="Harris H.M."/>
            <person name="McCann A."/>
            <person name="Guo C."/>
            <person name="Argimon S."/>
            <person name="Zhang W."/>
            <person name="Yang X."/>
            <person name="Jeffery I.B."/>
            <person name="Cooney J.C."/>
            <person name="Kagawa T.F."/>
            <person name="Liu W."/>
            <person name="Song Y."/>
            <person name="Salvetti E."/>
            <person name="Wrobel A."/>
            <person name="Rasinkangas P."/>
            <person name="Parkhill J."/>
            <person name="Rea M.C."/>
            <person name="O'Sullivan O."/>
            <person name="Ritari J."/>
            <person name="Douillard F.P."/>
            <person name="Paul Ross R."/>
            <person name="Yang R."/>
            <person name="Briner A.E."/>
            <person name="Felis G.E."/>
            <person name="de Vos W.M."/>
            <person name="Barrangou R."/>
            <person name="Klaenhammer T.R."/>
            <person name="Caufield P.W."/>
            <person name="Cui Y."/>
            <person name="Zhang H."/>
            <person name="O'Toole P.W."/>
        </authorList>
    </citation>
    <scope>NUCLEOTIDE SEQUENCE [LARGE SCALE GENOMIC DNA]</scope>
    <source>
        <strain evidence="3 4">DSM 19674</strain>
    </source>
</reference>
<dbReference type="GO" id="GO:0045820">
    <property type="term" value="P:negative regulation of glycolytic process"/>
    <property type="evidence" value="ECO:0007669"/>
    <property type="project" value="TreeGrafter"/>
</dbReference>
<dbReference type="GO" id="GO:0043456">
    <property type="term" value="P:regulation of pentose-phosphate shunt"/>
    <property type="evidence" value="ECO:0007669"/>
    <property type="project" value="TreeGrafter"/>
</dbReference>
<dbReference type="PROSITE" id="PS00175">
    <property type="entry name" value="PG_MUTASE"/>
    <property type="match status" value="1"/>
</dbReference>
<dbReference type="EMBL" id="AZDY01000037">
    <property type="protein sequence ID" value="KRK82940.1"/>
    <property type="molecule type" value="Genomic_DNA"/>
</dbReference>
<evidence type="ECO:0000313" key="4">
    <source>
        <dbReference type="Proteomes" id="UP000051515"/>
    </source>
</evidence>
<dbReference type="InterPro" id="IPR029033">
    <property type="entry name" value="His_PPase_superfam"/>
</dbReference>
<keyword evidence="1" id="KW-0378">Hydrolase</keyword>
<organism evidence="3 4">
    <name type="scientific">Companilactobacillus bobalius DSM 19674</name>
    <dbReference type="NCBI Taxonomy" id="1423788"/>
    <lineage>
        <taxon>Bacteria</taxon>
        <taxon>Bacillati</taxon>
        <taxon>Bacillota</taxon>
        <taxon>Bacilli</taxon>
        <taxon>Lactobacillales</taxon>
        <taxon>Lactobacillaceae</taxon>
        <taxon>Companilactobacillus</taxon>
        <taxon>Companilactobacillus bobalius</taxon>
    </lineage>
</organism>
<dbReference type="InterPro" id="IPR001345">
    <property type="entry name" value="PG/BPGM_mutase_AS"/>
</dbReference>
<dbReference type="CDD" id="cd07067">
    <property type="entry name" value="HP_PGM_like"/>
    <property type="match status" value="1"/>
</dbReference>
<dbReference type="GO" id="GO:0005829">
    <property type="term" value="C:cytosol"/>
    <property type="evidence" value="ECO:0007669"/>
    <property type="project" value="TreeGrafter"/>
</dbReference>
<name>A0A0R1KHT9_9LACO</name>
<protein>
    <submittedName>
        <fullName evidence="3">Putative phosphoglycerate mutase (Putative)</fullName>
    </submittedName>
</protein>
<evidence type="ECO:0000313" key="3">
    <source>
        <dbReference type="EMBL" id="KRK82940.1"/>
    </source>
</evidence>
<dbReference type="PATRIC" id="fig|1423788.3.peg.1801"/>
<dbReference type="GO" id="GO:0004331">
    <property type="term" value="F:fructose-2,6-bisphosphate 2-phosphatase activity"/>
    <property type="evidence" value="ECO:0007669"/>
    <property type="project" value="TreeGrafter"/>
</dbReference>
<dbReference type="AlphaFoldDB" id="A0A0R1KHT9"/>
<keyword evidence="4" id="KW-1185">Reference proteome</keyword>
<dbReference type="PANTHER" id="PTHR46517:SF1">
    <property type="entry name" value="FRUCTOSE-2,6-BISPHOSPHATASE TIGAR"/>
    <property type="match status" value="1"/>
</dbReference>
<dbReference type="InterPro" id="IPR051695">
    <property type="entry name" value="Phosphoglycerate_Mutase"/>
</dbReference>
<evidence type="ECO:0000256" key="1">
    <source>
        <dbReference type="ARBA" id="ARBA00022801"/>
    </source>
</evidence>
<dbReference type="Gene3D" id="3.40.50.1240">
    <property type="entry name" value="Phosphoglycerate mutase-like"/>
    <property type="match status" value="1"/>
</dbReference>
<accession>A0A0R1KHT9</accession>